<comment type="function">
    <text evidence="7">ATP-dependent serine protease that mediates the selective degradation of mutant and abnormal proteins as well as certain short-lived regulatory proteins. Required for cellular homeostasis and for survival from DNA damage and developmental changes induced by stress. Degrades polypeptides processively to yield small peptide fragments that are 5 to 10 amino acids long. Binds to DNA in a double-stranded, site-specific manner.</text>
</comment>
<keyword evidence="1 12" id="KW-0645">Protease</keyword>
<dbReference type="GO" id="GO:0016887">
    <property type="term" value="F:ATP hydrolysis activity"/>
    <property type="evidence" value="ECO:0007669"/>
    <property type="project" value="InterPro"/>
</dbReference>
<dbReference type="AlphaFoldDB" id="W4V579"/>
<dbReference type="FunFam" id="3.40.50.300:FF:000021">
    <property type="entry name" value="Lon protease homolog"/>
    <property type="match status" value="1"/>
</dbReference>
<dbReference type="InterPro" id="IPR003593">
    <property type="entry name" value="AAA+_ATPase"/>
</dbReference>
<dbReference type="SUPFAM" id="SSF88697">
    <property type="entry name" value="PUA domain-like"/>
    <property type="match status" value="1"/>
</dbReference>
<keyword evidence="2" id="KW-0547">Nucleotide-binding</keyword>
<dbReference type="InterPro" id="IPR046336">
    <property type="entry name" value="Lon_prtase_N_sf"/>
</dbReference>
<gene>
    <name evidence="12" type="ORF">JCM21531_2054</name>
</gene>
<dbReference type="GO" id="GO:0005524">
    <property type="term" value="F:ATP binding"/>
    <property type="evidence" value="ECO:0007669"/>
    <property type="project" value="UniProtKB-KW"/>
</dbReference>
<evidence type="ECO:0000256" key="8">
    <source>
        <dbReference type="ARBA" id="ARBA00066743"/>
    </source>
</evidence>
<dbReference type="SMART" id="SM00382">
    <property type="entry name" value="AAA"/>
    <property type="match status" value="1"/>
</dbReference>
<evidence type="ECO:0000256" key="9">
    <source>
        <dbReference type="ARBA" id="ARBA00071934"/>
    </source>
</evidence>
<organism evidence="12 13">
    <name type="scientific">Acetivibrio straminisolvens JCM 21531</name>
    <dbReference type="NCBI Taxonomy" id="1294263"/>
    <lineage>
        <taxon>Bacteria</taxon>
        <taxon>Bacillati</taxon>
        <taxon>Bacillota</taxon>
        <taxon>Clostridia</taxon>
        <taxon>Eubacteriales</taxon>
        <taxon>Oscillospiraceae</taxon>
        <taxon>Acetivibrio</taxon>
    </lineage>
</organism>
<protein>
    <recommendedName>
        <fullName evidence="9">Lon protease</fullName>
        <ecNumber evidence="8">3.4.21.53</ecNumber>
    </recommendedName>
    <alternativeName>
        <fullName evidence="10">ATP-dependent protease La</fullName>
    </alternativeName>
</protein>
<accession>W4V579</accession>
<name>W4V579_9FIRM</name>
<evidence type="ECO:0000256" key="4">
    <source>
        <dbReference type="ARBA" id="ARBA00022825"/>
    </source>
</evidence>
<dbReference type="InterPro" id="IPR003959">
    <property type="entry name" value="ATPase_AAA_core"/>
</dbReference>
<keyword evidence="13" id="KW-1185">Reference proteome</keyword>
<dbReference type="InterPro" id="IPR027065">
    <property type="entry name" value="Lon_Prtase"/>
</dbReference>
<dbReference type="EC" id="3.4.21.53" evidence="8"/>
<evidence type="ECO:0000256" key="7">
    <source>
        <dbReference type="ARBA" id="ARBA00053875"/>
    </source>
</evidence>
<dbReference type="InterPro" id="IPR054594">
    <property type="entry name" value="Lon_lid"/>
</dbReference>
<dbReference type="Pfam" id="PF00004">
    <property type="entry name" value="AAA"/>
    <property type="match status" value="1"/>
</dbReference>
<dbReference type="PANTHER" id="PTHR10046">
    <property type="entry name" value="ATP DEPENDENT LON PROTEASE FAMILY MEMBER"/>
    <property type="match status" value="1"/>
</dbReference>
<dbReference type="Pfam" id="PF02190">
    <property type="entry name" value="LON_substr_bdg"/>
    <property type="match status" value="1"/>
</dbReference>
<dbReference type="SMART" id="SM00464">
    <property type="entry name" value="LON"/>
    <property type="match status" value="1"/>
</dbReference>
<evidence type="ECO:0000256" key="10">
    <source>
        <dbReference type="ARBA" id="ARBA00082722"/>
    </source>
</evidence>
<dbReference type="Gene3D" id="2.30.130.40">
    <property type="entry name" value="LON domain-like"/>
    <property type="match status" value="1"/>
</dbReference>
<comment type="caution">
    <text evidence="12">The sequence shown here is derived from an EMBL/GenBank/DDBJ whole genome shotgun (WGS) entry which is preliminary data.</text>
</comment>
<dbReference type="GO" id="GO:0004252">
    <property type="term" value="F:serine-type endopeptidase activity"/>
    <property type="evidence" value="ECO:0007669"/>
    <property type="project" value="UniProtKB-EC"/>
</dbReference>
<evidence type="ECO:0000256" key="3">
    <source>
        <dbReference type="ARBA" id="ARBA00022801"/>
    </source>
</evidence>
<dbReference type="Pfam" id="PF22667">
    <property type="entry name" value="Lon_lid"/>
    <property type="match status" value="1"/>
</dbReference>
<dbReference type="Proteomes" id="UP000019109">
    <property type="component" value="Unassembled WGS sequence"/>
</dbReference>
<evidence type="ECO:0000256" key="2">
    <source>
        <dbReference type="ARBA" id="ARBA00022741"/>
    </source>
</evidence>
<dbReference type="GO" id="GO:0006508">
    <property type="term" value="P:proteolysis"/>
    <property type="evidence" value="ECO:0007669"/>
    <property type="project" value="UniProtKB-KW"/>
</dbReference>
<dbReference type="Gene3D" id="1.20.58.1480">
    <property type="match status" value="1"/>
</dbReference>
<dbReference type="InterPro" id="IPR027417">
    <property type="entry name" value="P-loop_NTPase"/>
</dbReference>
<dbReference type="NCBIfam" id="TIGR00763">
    <property type="entry name" value="lon"/>
    <property type="match status" value="1"/>
</dbReference>
<evidence type="ECO:0000256" key="6">
    <source>
        <dbReference type="ARBA" id="ARBA00050665"/>
    </source>
</evidence>
<sequence>MSEEKKVIKKQVLPLLPLRGLTVFPYMILHFDVGRVKSIKALEEAMINNQLIFLVTQKDAKNDSPNPEDIYTIGTISKVKQLLKLPGDTIRVLVEGISRAEICEFTQIEPFFMAEVEEKIYLEEEESSKTEIEALKRRVLSTFEEYSKLNNKVSPETVLSIMSIEDADQLADIITSNLMLKVEQKQEILNEFQTAIRLRKLLETLIREIDIMQIEREINIKVRKQIDKTQKEYYLREQLKAIQNELGDKDGITGEVEEYKRKLAEGNFGEEVEKKVLKELDRLLKMPSGSAEGSVIRTYLDWIFDLPWNKKTEEIIDLDRAQEILDEDHYGLEKVKERIIEYLAIRKLKKDLKGPILCLAGPPGVGKTSIAKSIARALNRNYVRMSLGGVRDEAEIRGHRRTYVGAMPGRIVSALKQAGSKNPLILLDEIDKMSSDFRGDPASAMLEVLDSEQNYAFRDHYLELPFDLSDVLFITTANNLDTIPRPLLDRMEVISLSSYTEEEKVQIAMKYLFPKQIEAHGFKKSNLKIDESAVREIINCYTRESGVRALKGK</sequence>
<dbReference type="GO" id="GO:0030163">
    <property type="term" value="P:protein catabolic process"/>
    <property type="evidence" value="ECO:0007669"/>
    <property type="project" value="InterPro"/>
</dbReference>
<dbReference type="InterPro" id="IPR003111">
    <property type="entry name" value="Lon_prtase_N"/>
</dbReference>
<evidence type="ECO:0000313" key="12">
    <source>
        <dbReference type="EMBL" id="GAE88600.1"/>
    </source>
</evidence>
<dbReference type="EMBL" id="BAVR01000021">
    <property type="protein sequence ID" value="GAE88600.1"/>
    <property type="molecule type" value="Genomic_DNA"/>
</dbReference>
<dbReference type="PROSITE" id="PS51787">
    <property type="entry name" value="LON_N"/>
    <property type="match status" value="1"/>
</dbReference>
<comment type="catalytic activity">
    <reaction evidence="6">
        <text>Hydrolysis of proteins in presence of ATP.</text>
        <dbReference type="EC" id="3.4.21.53"/>
    </reaction>
</comment>
<keyword evidence="5" id="KW-0067">ATP-binding</keyword>
<keyword evidence="4" id="KW-0720">Serine protease</keyword>
<dbReference type="InterPro" id="IPR015947">
    <property type="entry name" value="PUA-like_sf"/>
</dbReference>
<dbReference type="Gene3D" id="1.10.8.60">
    <property type="match status" value="1"/>
</dbReference>
<proteinExistence type="predicted"/>
<dbReference type="CDD" id="cd19500">
    <property type="entry name" value="RecA-like_Lon"/>
    <property type="match status" value="1"/>
</dbReference>
<dbReference type="SUPFAM" id="SSF52540">
    <property type="entry name" value="P-loop containing nucleoside triphosphate hydrolases"/>
    <property type="match status" value="1"/>
</dbReference>
<dbReference type="InterPro" id="IPR004815">
    <property type="entry name" value="Lon_bac/euk-typ"/>
</dbReference>
<dbReference type="Gene3D" id="1.20.5.5270">
    <property type="match status" value="1"/>
</dbReference>
<dbReference type="Gene3D" id="3.40.50.300">
    <property type="entry name" value="P-loop containing nucleotide triphosphate hydrolases"/>
    <property type="match status" value="1"/>
</dbReference>
<dbReference type="GO" id="GO:0004176">
    <property type="term" value="F:ATP-dependent peptidase activity"/>
    <property type="evidence" value="ECO:0007669"/>
    <property type="project" value="InterPro"/>
</dbReference>
<keyword evidence="3" id="KW-0378">Hydrolase</keyword>
<dbReference type="STRING" id="1294263.JCM21531_2054"/>
<evidence type="ECO:0000313" key="13">
    <source>
        <dbReference type="Proteomes" id="UP000019109"/>
    </source>
</evidence>
<evidence type="ECO:0000256" key="5">
    <source>
        <dbReference type="ARBA" id="ARBA00022840"/>
    </source>
</evidence>
<reference evidence="12" key="1">
    <citation type="journal article" date="2014" name="Genome Announc.">
        <title>Draft Genome Sequence of Clostridium straminisolvens Strain JCM 21531T, Isolated from a Cellulose-Degrading Bacterial Community.</title>
        <authorList>
            <person name="Yuki M."/>
            <person name="Oshima K."/>
            <person name="Suda W."/>
            <person name="Sakamoto M."/>
            <person name="Kitamura K."/>
            <person name="Iida T."/>
            <person name="Hattori M."/>
            <person name="Ohkuma M."/>
        </authorList>
    </citation>
    <scope>NUCLEOTIDE SEQUENCE [LARGE SCALE GENOMIC DNA]</scope>
    <source>
        <strain evidence="12">JCM 21531</strain>
    </source>
</reference>
<evidence type="ECO:0000259" key="11">
    <source>
        <dbReference type="PROSITE" id="PS51787"/>
    </source>
</evidence>
<evidence type="ECO:0000256" key="1">
    <source>
        <dbReference type="ARBA" id="ARBA00022670"/>
    </source>
</evidence>
<feature type="domain" description="Lon N-terminal" evidence="11">
    <location>
        <begin position="13"/>
        <end position="209"/>
    </location>
</feature>